<evidence type="ECO:0000256" key="3">
    <source>
        <dbReference type="ARBA" id="ARBA00023274"/>
    </source>
</evidence>
<dbReference type="AlphaFoldDB" id="A0A6J6NTX6"/>
<dbReference type="SUPFAM" id="SSF64263">
    <property type="entry name" value="Prokaryotic ribosomal protein L17"/>
    <property type="match status" value="1"/>
</dbReference>
<keyword evidence="2" id="KW-0689">Ribosomal protein</keyword>
<name>A0A6J6NTX6_9ZZZZ</name>
<dbReference type="Pfam" id="PF01196">
    <property type="entry name" value="Ribosomal_L17"/>
    <property type="match status" value="1"/>
</dbReference>
<dbReference type="GO" id="GO:0022625">
    <property type="term" value="C:cytosolic large ribosomal subunit"/>
    <property type="evidence" value="ECO:0007669"/>
    <property type="project" value="TreeGrafter"/>
</dbReference>
<evidence type="ECO:0000313" key="5">
    <source>
        <dbReference type="EMBL" id="CAB4687663.1"/>
    </source>
</evidence>
<comment type="similarity">
    <text evidence="1">Belongs to the bacterial ribosomal protein bL17 family.</text>
</comment>
<accession>A0A6J6NTX6</accession>
<dbReference type="PANTHER" id="PTHR14413:SF16">
    <property type="entry name" value="LARGE RIBOSOMAL SUBUNIT PROTEIN BL17M"/>
    <property type="match status" value="1"/>
</dbReference>
<dbReference type="PANTHER" id="PTHR14413">
    <property type="entry name" value="RIBOSOMAL PROTEIN L17"/>
    <property type="match status" value="1"/>
</dbReference>
<reference evidence="5" key="1">
    <citation type="submission" date="2020-05" db="EMBL/GenBank/DDBJ databases">
        <authorList>
            <person name="Chiriac C."/>
            <person name="Salcher M."/>
            <person name="Ghai R."/>
            <person name="Kavagutti S V."/>
        </authorList>
    </citation>
    <scope>NUCLEOTIDE SEQUENCE</scope>
</reference>
<evidence type="ECO:0000256" key="4">
    <source>
        <dbReference type="SAM" id="MobiDB-lite"/>
    </source>
</evidence>
<evidence type="ECO:0000256" key="2">
    <source>
        <dbReference type="ARBA" id="ARBA00022980"/>
    </source>
</evidence>
<dbReference type="GO" id="GO:0006412">
    <property type="term" value="P:translation"/>
    <property type="evidence" value="ECO:0007669"/>
    <property type="project" value="InterPro"/>
</dbReference>
<dbReference type="InterPro" id="IPR036373">
    <property type="entry name" value="Ribosomal_bL17_sf"/>
</dbReference>
<dbReference type="NCBIfam" id="TIGR00059">
    <property type="entry name" value="L17"/>
    <property type="match status" value="1"/>
</dbReference>
<dbReference type="FunFam" id="3.90.1030.10:FF:000001">
    <property type="entry name" value="50S ribosomal protein L17"/>
    <property type="match status" value="1"/>
</dbReference>
<dbReference type="Gene3D" id="3.90.1030.10">
    <property type="entry name" value="Ribosomal protein L17"/>
    <property type="match status" value="1"/>
</dbReference>
<proteinExistence type="inferred from homology"/>
<dbReference type="GO" id="GO:0003735">
    <property type="term" value="F:structural constituent of ribosome"/>
    <property type="evidence" value="ECO:0007669"/>
    <property type="project" value="InterPro"/>
</dbReference>
<dbReference type="HAMAP" id="MF_01368">
    <property type="entry name" value="Ribosomal_bL17"/>
    <property type="match status" value="1"/>
</dbReference>
<keyword evidence="3" id="KW-0687">Ribonucleoprotein</keyword>
<dbReference type="EMBL" id="CAEZXP010000001">
    <property type="protein sequence ID" value="CAB4687663.1"/>
    <property type="molecule type" value="Genomic_DNA"/>
</dbReference>
<feature type="compositionally biased region" description="Acidic residues" evidence="4">
    <location>
        <begin position="167"/>
        <end position="179"/>
    </location>
</feature>
<evidence type="ECO:0000256" key="1">
    <source>
        <dbReference type="ARBA" id="ARBA00008777"/>
    </source>
</evidence>
<dbReference type="InterPro" id="IPR000456">
    <property type="entry name" value="Ribosomal_bL17"/>
</dbReference>
<protein>
    <submittedName>
        <fullName evidence="5">Unannotated protein</fullName>
    </submittedName>
</protein>
<sequence>MRHARTGKKLGRDSAHRKALYSNLAGQLIEHGRIKTTITKAKAVKPIAEQMITLGRRGDIHARRQAVAFLRSKDVVHKLFAEVAPRFADRPGGYSRIIKLGPRYGDAAEMVYLELVDGPLVFKTKLKPEVEETTASAAAVEDAEVEADAAEDAAVVAETEAASSEEAAGDELVADEAVVEEPGAVSAEADAEAVEAEAAADGAADKPSA</sequence>
<dbReference type="InterPro" id="IPR047859">
    <property type="entry name" value="Ribosomal_bL17_CS"/>
</dbReference>
<feature type="compositionally biased region" description="Low complexity" evidence="4">
    <location>
        <begin position="154"/>
        <end position="166"/>
    </location>
</feature>
<feature type="region of interest" description="Disordered" evidence="4">
    <location>
        <begin position="154"/>
        <end position="209"/>
    </location>
</feature>
<gene>
    <name evidence="5" type="ORF">UFOPK2399_00471</name>
</gene>
<dbReference type="PROSITE" id="PS01167">
    <property type="entry name" value="RIBOSOMAL_L17"/>
    <property type="match status" value="1"/>
</dbReference>
<organism evidence="5">
    <name type="scientific">freshwater metagenome</name>
    <dbReference type="NCBI Taxonomy" id="449393"/>
    <lineage>
        <taxon>unclassified sequences</taxon>
        <taxon>metagenomes</taxon>
        <taxon>ecological metagenomes</taxon>
    </lineage>
</organism>